<dbReference type="Gene3D" id="3.60.10.10">
    <property type="entry name" value="Endonuclease/exonuclease/phosphatase"/>
    <property type="match status" value="1"/>
</dbReference>
<comment type="caution">
    <text evidence="2">The sequence shown here is derived from an EMBL/GenBank/DDBJ whole genome shotgun (WGS) entry which is preliminary data.</text>
</comment>
<proteinExistence type="predicted"/>
<evidence type="ECO:0000259" key="1">
    <source>
        <dbReference type="Pfam" id="PF03372"/>
    </source>
</evidence>
<dbReference type="EMBL" id="JACGWN010000016">
    <property type="protein sequence ID" value="KAL0395137.1"/>
    <property type="molecule type" value="Genomic_DNA"/>
</dbReference>
<sequence>MFGINVDSHGKGGGLMLFWRKDVNLVVHSFSPSHIDAGIFNEKGTEGWRFMGLYGQPDADCRSKTWRLLRRLSTFSPRPWLCAGDFNEILSQEEKTGASRPKGKLMSLDRVLLTVNW</sequence>
<reference evidence="2" key="1">
    <citation type="submission" date="2020-06" db="EMBL/GenBank/DDBJ databases">
        <authorList>
            <person name="Li T."/>
            <person name="Hu X."/>
            <person name="Zhang T."/>
            <person name="Song X."/>
            <person name="Zhang H."/>
            <person name="Dai N."/>
            <person name="Sheng W."/>
            <person name="Hou X."/>
            <person name="Wei L."/>
        </authorList>
    </citation>
    <scope>NUCLEOTIDE SEQUENCE</scope>
    <source>
        <strain evidence="2">KEN1</strain>
        <tissue evidence="2">Leaf</tissue>
    </source>
</reference>
<organism evidence="2">
    <name type="scientific">Sesamum latifolium</name>
    <dbReference type="NCBI Taxonomy" id="2727402"/>
    <lineage>
        <taxon>Eukaryota</taxon>
        <taxon>Viridiplantae</taxon>
        <taxon>Streptophyta</taxon>
        <taxon>Embryophyta</taxon>
        <taxon>Tracheophyta</taxon>
        <taxon>Spermatophyta</taxon>
        <taxon>Magnoliopsida</taxon>
        <taxon>eudicotyledons</taxon>
        <taxon>Gunneridae</taxon>
        <taxon>Pentapetalae</taxon>
        <taxon>asterids</taxon>
        <taxon>lamiids</taxon>
        <taxon>Lamiales</taxon>
        <taxon>Pedaliaceae</taxon>
        <taxon>Sesamum</taxon>
    </lineage>
</organism>
<accession>A0AAW2SSL8</accession>
<dbReference type="AlphaFoldDB" id="A0AAW2SSL8"/>
<feature type="domain" description="Endonuclease/exonuclease/phosphatase" evidence="1">
    <location>
        <begin position="9"/>
        <end position="114"/>
    </location>
</feature>
<dbReference type="GO" id="GO:0003824">
    <property type="term" value="F:catalytic activity"/>
    <property type="evidence" value="ECO:0007669"/>
    <property type="project" value="InterPro"/>
</dbReference>
<dbReference type="PANTHER" id="PTHR35218">
    <property type="entry name" value="RNASE H DOMAIN-CONTAINING PROTEIN"/>
    <property type="match status" value="1"/>
</dbReference>
<name>A0AAW2SSL8_9LAMI</name>
<dbReference type="InterPro" id="IPR005135">
    <property type="entry name" value="Endo/exonuclease/phosphatase"/>
</dbReference>
<gene>
    <name evidence="2" type="ORF">Slati_4479900</name>
</gene>
<evidence type="ECO:0000313" key="2">
    <source>
        <dbReference type="EMBL" id="KAL0395137.1"/>
    </source>
</evidence>
<reference evidence="2" key="2">
    <citation type="journal article" date="2024" name="Plant">
        <title>Genomic evolution and insights into agronomic trait innovations of Sesamum species.</title>
        <authorList>
            <person name="Miao H."/>
            <person name="Wang L."/>
            <person name="Qu L."/>
            <person name="Liu H."/>
            <person name="Sun Y."/>
            <person name="Le M."/>
            <person name="Wang Q."/>
            <person name="Wei S."/>
            <person name="Zheng Y."/>
            <person name="Lin W."/>
            <person name="Duan Y."/>
            <person name="Cao H."/>
            <person name="Xiong S."/>
            <person name="Wang X."/>
            <person name="Wei L."/>
            <person name="Li C."/>
            <person name="Ma Q."/>
            <person name="Ju M."/>
            <person name="Zhao R."/>
            <person name="Li G."/>
            <person name="Mu C."/>
            <person name="Tian Q."/>
            <person name="Mei H."/>
            <person name="Zhang T."/>
            <person name="Gao T."/>
            <person name="Zhang H."/>
        </authorList>
    </citation>
    <scope>NUCLEOTIDE SEQUENCE</scope>
    <source>
        <strain evidence="2">KEN1</strain>
    </source>
</reference>
<protein>
    <recommendedName>
        <fullName evidence="1">Endonuclease/exonuclease/phosphatase domain-containing protein</fullName>
    </recommendedName>
</protein>
<dbReference type="SUPFAM" id="SSF56219">
    <property type="entry name" value="DNase I-like"/>
    <property type="match status" value="1"/>
</dbReference>
<dbReference type="Pfam" id="PF03372">
    <property type="entry name" value="Exo_endo_phos"/>
    <property type="match status" value="1"/>
</dbReference>
<dbReference type="PANTHER" id="PTHR35218:SF9">
    <property type="entry name" value="ENDONUCLEASE_EXONUCLEASE_PHOSPHATASE DOMAIN-CONTAINING PROTEIN"/>
    <property type="match status" value="1"/>
</dbReference>
<dbReference type="InterPro" id="IPR036691">
    <property type="entry name" value="Endo/exonu/phosph_ase_sf"/>
</dbReference>